<dbReference type="SMART" id="SM00014">
    <property type="entry name" value="acidPPc"/>
    <property type="match status" value="1"/>
</dbReference>
<dbReference type="SUPFAM" id="SSF48317">
    <property type="entry name" value="Acid phosphatase/Vanadium-dependent haloperoxidase"/>
    <property type="match status" value="1"/>
</dbReference>
<evidence type="ECO:0000259" key="2">
    <source>
        <dbReference type="SMART" id="SM00014"/>
    </source>
</evidence>
<organism evidence="3 4">
    <name type="scientific">Lactobacillus corticis</name>
    <dbReference type="NCBI Taxonomy" id="2201249"/>
    <lineage>
        <taxon>Bacteria</taxon>
        <taxon>Bacillati</taxon>
        <taxon>Bacillota</taxon>
        <taxon>Bacilli</taxon>
        <taxon>Lactobacillales</taxon>
        <taxon>Lactobacillaceae</taxon>
        <taxon>Lactobacillus</taxon>
    </lineage>
</organism>
<comment type="caution">
    <text evidence="3">The sequence shown here is derived from an EMBL/GenBank/DDBJ whole genome shotgun (WGS) entry which is preliminary data.</text>
</comment>
<dbReference type="InterPro" id="IPR036938">
    <property type="entry name" value="PAP2/HPO_sf"/>
</dbReference>
<dbReference type="EMBL" id="BMAY01000015">
    <property type="protein sequence ID" value="GFZ27679.1"/>
    <property type="molecule type" value="Genomic_DNA"/>
</dbReference>
<sequence>MYSQWVLPLSAAVLLALIYAVKHSRLFNLFDHELHHLLVRRHDGFGWQIIAFICDPKLVVVWTVLLASYYIKNDQFMTGFWILGTLGITDAIGIVMKKSIRRKRPNEHLTLDAGYSFPSGHVLSSTILMLILLQLFGAKFGWVFGGAIIAIWLMVIISRLSLKAHYPSDVIGAASLAIFCFSLSNQVLLVIH</sequence>
<gene>
    <name evidence="3" type="primary">pgpB_2</name>
    <name evidence="3" type="ORF">LCB40_15590</name>
</gene>
<feature type="domain" description="Phosphatidic acid phosphatase type 2/haloperoxidase" evidence="2">
    <location>
        <begin position="78"/>
        <end position="185"/>
    </location>
</feature>
<feature type="transmembrane region" description="Helical" evidence="1">
    <location>
        <begin position="140"/>
        <end position="158"/>
    </location>
</feature>
<accession>A0A916QHZ1</accession>
<dbReference type="InterPro" id="IPR000326">
    <property type="entry name" value="PAP2/HPO"/>
</dbReference>
<reference evidence="3" key="1">
    <citation type="submission" date="2020-08" db="EMBL/GenBank/DDBJ databases">
        <title>Taxonomic study for Lactobacillus species isolated from hardwood bark.</title>
        <authorList>
            <person name="Tohno M."/>
            <person name="Tanizawa Y."/>
        </authorList>
    </citation>
    <scope>NUCLEOTIDE SEQUENCE</scope>
    <source>
        <strain evidence="3">B40</strain>
    </source>
</reference>
<evidence type="ECO:0000256" key="1">
    <source>
        <dbReference type="SAM" id="Phobius"/>
    </source>
</evidence>
<feature type="transmembrane region" description="Helical" evidence="1">
    <location>
        <begin position="44"/>
        <end position="71"/>
    </location>
</feature>
<dbReference type="Pfam" id="PF01569">
    <property type="entry name" value="PAP2"/>
    <property type="match status" value="1"/>
</dbReference>
<feature type="transmembrane region" description="Helical" evidence="1">
    <location>
        <begin position="78"/>
        <end position="95"/>
    </location>
</feature>
<dbReference type="AlphaFoldDB" id="A0A916QHZ1"/>
<proteinExistence type="predicted"/>
<keyword evidence="1" id="KW-0472">Membrane</keyword>
<dbReference type="CDD" id="cd03392">
    <property type="entry name" value="PAP2_like_2"/>
    <property type="match status" value="1"/>
</dbReference>
<dbReference type="RefSeq" id="WP_212781357.1">
    <property type="nucleotide sequence ID" value="NZ_BMAY01000015.1"/>
</dbReference>
<dbReference type="PANTHER" id="PTHR14969:SF13">
    <property type="entry name" value="AT30094P"/>
    <property type="match status" value="1"/>
</dbReference>
<dbReference type="PANTHER" id="PTHR14969">
    <property type="entry name" value="SPHINGOSINE-1-PHOSPHATE PHOSPHOHYDROLASE"/>
    <property type="match status" value="1"/>
</dbReference>
<keyword evidence="1" id="KW-0812">Transmembrane</keyword>
<dbReference type="Proteomes" id="UP000677218">
    <property type="component" value="Unassembled WGS sequence"/>
</dbReference>
<protein>
    <submittedName>
        <fullName evidence="3">Membrane-associated phospholipid phosphatase</fullName>
    </submittedName>
</protein>
<keyword evidence="4" id="KW-1185">Reference proteome</keyword>
<feature type="transmembrane region" description="Helical" evidence="1">
    <location>
        <begin position="115"/>
        <end position="133"/>
    </location>
</feature>
<feature type="transmembrane region" description="Helical" evidence="1">
    <location>
        <begin position="170"/>
        <end position="191"/>
    </location>
</feature>
<name>A0A916QHZ1_9LACO</name>
<keyword evidence="1" id="KW-1133">Transmembrane helix</keyword>
<evidence type="ECO:0000313" key="3">
    <source>
        <dbReference type="EMBL" id="GFZ27679.1"/>
    </source>
</evidence>
<dbReference type="Gene3D" id="1.20.144.10">
    <property type="entry name" value="Phosphatidic acid phosphatase type 2/haloperoxidase"/>
    <property type="match status" value="1"/>
</dbReference>
<evidence type="ECO:0000313" key="4">
    <source>
        <dbReference type="Proteomes" id="UP000677218"/>
    </source>
</evidence>